<reference evidence="2 3" key="1">
    <citation type="submission" date="2024-06" db="EMBL/GenBank/DDBJ databases">
        <title>The Natural Products Discovery Center: Release of the First 8490 Sequenced Strains for Exploring Actinobacteria Biosynthetic Diversity.</title>
        <authorList>
            <person name="Kalkreuter E."/>
            <person name="Kautsar S.A."/>
            <person name="Yang D."/>
            <person name="Bader C.D."/>
            <person name="Teijaro C.N."/>
            <person name="Fluegel L."/>
            <person name="Davis C.M."/>
            <person name="Simpson J.R."/>
            <person name="Lauterbach L."/>
            <person name="Steele A.D."/>
            <person name="Gui C."/>
            <person name="Meng S."/>
            <person name="Li G."/>
            <person name="Viehrig K."/>
            <person name="Ye F."/>
            <person name="Su P."/>
            <person name="Kiefer A.F."/>
            <person name="Nichols A."/>
            <person name="Cepeda A.J."/>
            <person name="Yan W."/>
            <person name="Fan B."/>
            <person name="Jiang Y."/>
            <person name="Adhikari A."/>
            <person name="Zheng C.-J."/>
            <person name="Schuster L."/>
            <person name="Cowan T.M."/>
            <person name="Smanski M.J."/>
            <person name="Chevrette M.G."/>
            <person name="De Carvalho L.P.S."/>
            <person name="Shen B."/>
        </authorList>
    </citation>
    <scope>NUCLEOTIDE SEQUENCE [LARGE SCALE GENOMIC DNA]</scope>
    <source>
        <strain evidence="2 3">NPDC000634</strain>
    </source>
</reference>
<dbReference type="EMBL" id="JBEPCU010000060">
    <property type="protein sequence ID" value="MER6976690.1"/>
    <property type="molecule type" value="Genomic_DNA"/>
</dbReference>
<gene>
    <name evidence="2" type="ORF">ABT317_06540</name>
</gene>
<keyword evidence="1" id="KW-0472">Membrane</keyword>
<evidence type="ECO:0008006" key="4">
    <source>
        <dbReference type="Google" id="ProtNLM"/>
    </source>
</evidence>
<feature type="transmembrane region" description="Helical" evidence="1">
    <location>
        <begin position="59"/>
        <end position="80"/>
    </location>
</feature>
<feature type="transmembrane region" description="Helical" evidence="1">
    <location>
        <begin position="92"/>
        <end position="110"/>
    </location>
</feature>
<protein>
    <recommendedName>
        <fullName evidence="4">Integral membrane protein</fullName>
    </recommendedName>
</protein>
<feature type="transmembrane region" description="Helical" evidence="1">
    <location>
        <begin position="9"/>
        <end position="30"/>
    </location>
</feature>
<dbReference type="RefSeq" id="WP_086727580.1">
    <property type="nucleotide sequence ID" value="NZ_MUBM01000191.1"/>
</dbReference>
<dbReference type="Proteomes" id="UP001458415">
    <property type="component" value="Unassembled WGS sequence"/>
</dbReference>
<keyword evidence="1" id="KW-1133">Transmembrane helix</keyword>
<keyword evidence="3" id="KW-1185">Reference proteome</keyword>
<sequence length="111" mass="12267">MIRRYATPLLVNLLIGVPAILVAACARWYAANGHCRLSDLHRPDLDGCTYPQIDHSGPILFVLVVSGLFVLLLVLLADVFLPLRRGRSPRPWLLTLPAVLLPYALITWATA</sequence>
<dbReference type="PROSITE" id="PS51257">
    <property type="entry name" value="PROKAR_LIPOPROTEIN"/>
    <property type="match status" value="1"/>
</dbReference>
<organism evidence="2 3">
    <name type="scientific">Streptomyces carpinensis</name>
    <dbReference type="NCBI Taxonomy" id="66369"/>
    <lineage>
        <taxon>Bacteria</taxon>
        <taxon>Bacillati</taxon>
        <taxon>Actinomycetota</taxon>
        <taxon>Actinomycetes</taxon>
        <taxon>Kitasatosporales</taxon>
        <taxon>Streptomycetaceae</taxon>
        <taxon>Streptomyces</taxon>
    </lineage>
</organism>
<evidence type="ECO:0000313" key="3">
    <source>
        <dbReference type="Proteomes" id="UP001458415"/>
    </source>
</evidence>
<proteinExistence type="predicted"/>
<name>A0ABV1VXM1_9ACTN</name>
<comment type="caution">
    <text evidence="2">The sequence shown here is derived from an EMBL/GenBank/DDBJ whole genome shotgun (WGS) entry which is preliminary data.</text>
</comment>
<keyword evidence="1" id="KW-0812">Transmembrane</keyword>
<accession>A0ABV1VXM1</accession>
<evidence type="ECO:0000256" key="1">
    <source>
        <dbReference type="SAM" id="Phobius"/>
    </source>
</evidence>
<evidence type="ECO:0000313" key="2">
    <source>
        <dbReference type="EMBL" id="MER6976690.1"/>
    </source>
</evidence>